<feature type="domain" description="Amidohydrolase-related" evidence="2">
    <location>
        <begin position="54"/>
        <end position="335"/>
    </location>
</feature>
<accession>A0ABT2QN30</accession>
<organism evidence="3 4">
    <name type="scientific">Staphylococcus marylandisciuri</name>
    <dbReference type="NCBI Taxonomy" id="2981529"/>
    <lineage>
        <taxon>Bacteria</taxon>
        <taxon>Bacillati</taxon>
        <taxon>Bacillota</taxon>
        <taxon>Bacilli</taxon>
        <taxon>Bacillales</taxon>
        <taxon>Staphylococcaceae</taxon>
        <taxon>Staphylococcus</taxon>
    </lineage>
</organism>
<sequence>MKSITLEEHFIIDEIQEEILSHLEPDPNGVPAEATLEALSEKTGFDHDDSLNSKEKHEKRIQFMDQQDVQYQVLSYGSMPPSLLKGDKSIELCRKANDQLYDYIQQYPNRFLGFATLPINEPQAAAKELERCIKDLNFKGALIAGRTNNHFFDTPDFEIVFAAAEQLDVPIYLHPSIPPSEHYQAYYSSNTYDDATAGTFATFGFGWHMDVGIQAVRLVLSGLFDRHPHLKLIIGHWGEFVPFFLDRFDQALITKDLEKPVSQYFKEHFYITPSGMLTTPQFEMVKHYFSLEHILYSADYPYIQPETLGSFLEQLDIDSEAQEAISYKNARQLLKI</sequence>
<keyword evidence="1" id="KW-0456">Lyase</keyword>
<protein>
    <submittedName>
        <fullName evidence="3">Amidohydrolase family protein</fullName>
    </submittedName>
</protein>
<dbReference type="Gene3D" id="3.20.20.140">
    <property type="entry name" value="Metal-dependent hydrolases"/>
    <property type="match status" value="1"/>
</dbReference>
<proteinExistence type="predicted"/>
<evidence type="ECO:0000256" key="1">
    <source>
        <dbReference type="ARBA" id="ARBA00023239"/>
    </source>
</evidence>
<dbReference type="Proteomes" id="UP001209553">
    <property type="component" value="Unassembled WGS sequence"/>
</dbReference>
<dbReference type="SUPFAM" id="SSF51556">
    <property type="entry name" value="Metallo-dependent hydrolases"/>
    <property type="match status" value="1"/>
</dbReference>
<evidence type="ECO:0000313" key="3">
    <source>
        <dbReference type="EMBL" id="MCU5745386.1"/>
    </source>
</evidence>
<dbReference type="PANTHER" id="PTHR21240">
    <property type="entry name" value="2-AMINO-3-CARBOXYLMUCONATE-6-SEMIALDEHYDE DECARBOXYLASE"/>
    <property type="match status" value="1"/>
</dbReference>
<dbReference type="Pfam" id="PF04909">
    <property type="entry name" value="Amidohydro_2"/>
    <property type="match status" value="1"/>
</dbReference>
<gene>
    <name evidence="3" type="ORF">N9R04_01455</name>
</gene>
<dbReference type="InterPro" id="IPR032465">
    <property type="entry name" value="ACMSD"/>
</dbReference>
<dbReference type="InterPro" id="IPR006680">
    <property type="entry name" value="Amidohydro-rel"/>
</dbReference>
<dbReference type="PANTHER" id="PTHR21240:SF30">
    <property type="entry name" value="AMIDOHYDROLASE-RELATED DOMAIN-CONTAINING PROTEIN-RELATED"/>
    <property type="match status" value="1"/>
</dbReference>
<dbReference type="RefSeq" id="WP_262854048.1">
    <property type="nucleotide sequence ID" value="NZ_JAOPKZ010000002.1"/>
</dbReference>
<keyword evidence="4" id="KW-1185">Reference proteome</keyword>
<dbReference type="InterPro" id="IPR032466">
    <property type="entry name" value="Metal_Hydrolase"/>
</dbReference>
<evidence type="ECO:0000259" key="2">
    <source>
        <dbReference type="Pfam" id="PF04909"/>
    </source>
</evidence>
<evidence type="ECO:0000313" key="4">
    <source>
        <dbReference type="Proteomes" id="UP001209553"/>
    </source>
</evidence>
<name>A0ABT2QN30_9STAP</name>
<dbReference type="EMBL" id="JAOPKZ010000002">
    <property type="protein sequence ID" value="MCU5745386.1"/>
    <property type="molecule type" value="Genomic_DNA"/>
</dbReference>
<reference evidence="3 4" key="1">
    <citation type="journal article" date="2023" name="Int. J. Syst. Evol. Microbiol.">
        <title>Streptococcus sciuri sp. nov., Staphylococcus marylandisciuri sp. nov. and Staphylococcus americanisciuri sp. nov., isolated from faeces of eastern grey squirrel (Sciurus carolinensis).</title>
        <authorList>
            <person name="Volokhov D.V."/>
            <person name="Zagorodnyaya T.A."/>
            <person name="Furtak V.A."/>
            <person name="Nattanmai G."/>
            <person name="Randall L."/>
            <person name="Jose S."/>
            <person name="Gao Y."/>
            <person name="Eisenberg T."/>
            <person name="Delmonte P."/>
            <person name="Blom J."/>
            <person name="Mitchell K.K."/>
        </authorList>
    </citation>
    <scope>NUCLEOTIDE SEQUENCE [LARGE SCALE GENOMIC DNA]</scope>
    <source>
        <strain evidence="3 4">SQ8-PEA</strain>
    </source>
</reference>
<comment type="caution">
    <text evidence="3">The sequence shown here is derived from an EMBL/GenBank/DDBJ whole genome shotgun (WGS) entry which is preliminary data.</text>
</comment>